<proteinExistence type="inferred from homology"/>
<feature type="domain" description="Baseplate J-like central" evidence="3">
    <location>
        <begin position="189"/>
        <end position="262"/>
    </location>
</feature>
<evidence type="ECO:0000256" key="1">
    <source>
        <dbReference type="ARBA" id="ARBA00038087"/>
    </source>
</evidence>
<feature type="domain" description="Baseplate protein J-like barrel" evidence="2">
    <location>
        <begin position="80"/>
        <end position="168"/>
    </location>
</feature>
<evidence type="ECO:0000259" key="4">
    <source>
        <dbReference type="Pfam" id="PF26079"/>
    </source>
</evidence>
<dbReference type="Pfam" id="PF04865">
    <property type="entry name" value="Baseplate_J"/>
    <property type="match status" value="1"/>
</dbReference>
<accession>A0A8S5P948</accession>
<dbReference type="PANTHER" id="PTHR37829:SF3">
    <property type="entry name" value="PROTEIN JAYE-RELATED"/>
    <property type="match status" value="1"/>
</dbReference>
<feature type="domain" description="Baseplate J-like C-terminal" evidence="4">
    <location>
        <begin position="271"/>
        <end position="345"/>
    </location>
</feature>
<sequence>MIADFEDYMTRIDGRPVTLGRASVHRAIINAAAVQIYLAMQYVDRAGKQNLLKYAYGDFLDNLALLRGVERTPATAATTTLKFTASAARASAISIPQGTRVASAGGTLYFKTVEYAEIPAGSTTVTVAAVCTEAGAAANSIAAGELTTIVDPVPYVASVTNTTDAAGGAEVETDDALKERIYLAPGAYSTAGAADAYIYHAKRYSAAVGDVVVSANHDAGTVNIVFLNSDGTAPGTEMIQGLTAYLSAKTIRPLTDKVVVAAPANVSYSISLTYYISREDSAQAENIQAAVNTSISQYTAWQRTIGRDINPSKLTAMVIAAGAKRVVVSAPAYTKVAATSVANLSAAASVTYGGLEDD</sequence>
<dbReference type="InterPro" id="IPR058531">
    <property type="entry name" value="Baseplate_J_M"/>
</dbReference>
<organism evidence="5">
    <name type="scientific">Myoviridae sp. ct3D84</name>
    <dbReference type="NCBI Taxonomy" id="2825023"/>
    <lineage>
        <taxon>Viruses</taxon>
        <taxon>Duplodnaviria</taxon>
        <taxon>Heunggongvirae</taxon>
        <taxon>Uroviricota</taxon>
        <taxon>Caudoviricetes</taxon>
    </lineage>
</organism>
<dbReference type="InterPro" id="IPR006949">
    <property type="entry name" value="Barrel_Baseplate_J-like"/>
</dbReference>
<evidence type="ECO:0000313" key="5">
    <source>
        <dbReference type="EMBL" id="DAE03711.1"/>
    </source>
</evidence>
<reference evidence="5" key="1">
    <citation type="journal article" date="2021" name="Proc. Natl. Acad. Sci. U.S.A.">
        <title>A Catalog of Tens of Thousands of Viruses from Human Metagenomes Reveals Hidden Associations with Chronic Diseases.</title>
        <authorList>
            <person name="Tisza M.J."/>
            <person name="Buck C.B."/>
        </authorList>
    </citation>
    <scope>NUCLEOTIDE SEQUENCE</scope>
    <source>
        <strain evidence="5">Ct3D84</strain>
    </source>
</reference>
<protein>
    <submittedName>
        <fullName evidence="5">Baseplate assembly protein</fullName>
    </submittedName>
</protein>
<dbReference type="Pfam" id="PF26078">
    <property type="entry name" value="Baseplate_J_M"/>
    <property type="match status" value="1"/>
</dbReference>
<dbReference type="PANTHER" id="PTHR37829">
    <property type="entry name" value="PHAGE-LIKE ELEMENT PBSX PROTEIN XKDT"/>
    <property type="match status" value="1"/>
</dbReference>
<evidence type="ECO:0000259" key="3">
    <source>
        <dbReference type="Pfam" id="PF26078"/>
    </source>
</evidence>
<evidence type="ECO:0000259" key="2">
    <source>
        <dbReference type="Pfam" id="PF04865"/>
    </source>
</evidence>
<comment type="similarity">
    <text evidence="1">Belongs to the Mu gp47/PBSX XkdT family.</text>
</comment>
<dbReference type="InterPro" id="IPR014507">
    <property type="entry name" value="Baseplate_assembly_J_pred"/>
</dbReference>
<dbReference type="Pfam" id="PF26079">
    <property type="entry name" value="Baseplate_J_C"/>
    <property type="match status" value="1"/>
</dbReference>
<dbReference type="InterPro" id="IPR058530">
    <property type="entry name" value="Baseplate_J-like_C"/>
</dbReference>
<dbReference type="EMBL" id="BK015371">
    <property type="protein sequence ID" value="DAE03711.1"/>
    <property type="molecule type" value="Genomic_DNA"/>
</dbReference>
<dbReference type="PIRSF" id="PIRSF020481">
    <property type="entry name" value="BAP"/>
    <property type="match status" value="1"/>
</dbReference>
<dbReference type="InterPro" id="IPR052399">
    <property type="entry name" value="Phage_Baseplate_Assmbl_Protein"/>
</dbReference>
<name>A0A8S5P948_9CAUD</name>